<accession>E4Z4M9</accession>
<proteinExistence type="predicted"/>
<gene>
    <name evidence="2" type="ORF">GSOID_T00026370001</name>
</gene>
<organism evidence="2">
    <name type="scientific">Oikopleura dioica</name>
    <name type="common">Tunicate</name>
    <dbReference type="NCBI Taxonomy" id="34765"/>
    <lineage>
        <taxon>Eukaryota</taxon>
        <taxon>Metazoa</taxon>
        <taxon>Chordata</taxon>
        <taxon>Tunicata</taxon>
        <taxon>Appendicularia</taxon>
        <taxon>Copelata</taxon>
        <taxon>Oikopleuridae</taxon>
        <taxon>Oikopleura</taxon>
    </lineage>
</organism>
<evidence type="ECO:0000256" key="1">
    <source>
        <dbReference type="SAM" id="MobiDB-lite"/>
    </source>
</evidence>
<sequence length="510" mass="58166">DNDICAKIVQKLEMTILDNRLFSSFEKHEYNFHNLFSIKMNVSPLAQDCELFSSGRFDHTESDASELDEILIRNGLTVAENRQQYATKKWVKNDDGYAFVDGQSLRPFEIEMDEYEFRAPIIHGLAKQQRVLPTGSRVTFEVTLGQQGNCLMEISEEVKCKIPKSLAEQISWPIGGDLRTTKKSKEHAEVGDCDCEDSKFTSGHYLEVHETAVIGGDPRHSDPSDCYDKTVADGKYTKWRAHSVDYNAFDYENIEDDTSHVTFYKKHKLNPTDLMAPLEYSLESVFCKASKKQAPLSTGNKGEAMIPFYYPKLKRAILSPGLAMYLEPVSTGPLPKMIIITGMSHSRYESSDFQKTSTKTQLYAEGFKIKSFTVYIDNIPALRSPWKSAHEHYLNFMKHNGRWTNKAVALGQDFFHFRDQNWMVPLFFDDSIGNTGHIQIQIEFEEPLSDHWDLLSFVVPVNELLLDGNRQEAVVMHKNANGQKRKRGGLDDYSCPTKDAPNSTMAKKKK</sequence>
<evidence type="ECO:0000313" key="2">
    <source>
        <dbReference type="EMBL" id="CBY42657.1"/>
    </source>
</evidence>
<name>E4Z4M9_OIKDI</name>
<dbReference type="EMBL" id="FN657371">
    <property type="protein sequence ID" value="CBY42657.1"/>
    <property type="molecule type" value="Genomic_DNA"/>
</dbReference>
<reference evidence="2" key="1">
    <citation type="journal article" date="2010" name="Science">
        <title>Plasticity of animal genome architecture unmasked by rapid evolution of a pelagic tunicate.</title>
        <authorList>
            <person name="Denoeud F."/>
            <person name="Henriet S."/>
            <person name="Mungpakdee S."/>
            <person name="Aury J.M."/>
            <person name="Da Silva C."/>
            <person name="Brinkmann H."/>
            <person name="Mikhaleva J."/>
            <person name="Olsen L.C."/>
            <person name="Jubin C."/>
            <person name="Canestro C."/>
            <person name="Bouquet J.M."/>
            <person name="Danks G."/>
            <person name="Poulain J."/>
            <person name="Campsteijn C."/>
            <person name="Adamski M."/>
            <person name="Cross I."/>
            <person name="Yadetie F."/>
            <person name="Muffato M."/>
            <person name="Louis A."/>
            <person name="Butcher S."/>
            <person name="Tsagkogeorga G."/>
            <person name="Konrad A."/>
            <person name="Singh S."/>
            <person name="Jensen M.F."/>
            <person name="Cong E.H."/>
            <person name="Eikeseth-Otteraa H."/>
            <person name="Noel B."/>
            <person name="Anthouard V."/>
            <person name="Porcel B.M."/>
            <person name="Kachouri-Lafond R."/>
            <person name="Nishino A."/>
            <person name="Ugolini M."/>
            <person name="Chourrout P."/>
            <person name="Nishida H."/>
            <person name="Aasland R."/>
            <person name="Huzurbazar S."/>
            <person name="Westhof E."/>
            <person name="Delsuc F."/>
            <person name="Lehrach H."/>
            <person name="Reinhardt R."/>
            <person name="Weissenbach J."/>
            <person name="Roy S.W."/>
            <person name="Artiguenave F."/>
            <person name="Postlethwait J.H."/>
            <person name="Manak J.R."/>
            <person name="Thompson E.M."/>
            <person name="Jaillon O."/>
            <person name="Du Pasquier L."/>
            <person name="Boudinot P."/>
            <person name="Liberles D.A."/>
            <person name="Volff J.N."/>
            <person name="Philippe H."/>
            <person name="Lenhard B."/>
            <person name="Roest Crollius H."/>
            <person name="Wincker P."/>
            <person name="Chourrout D."/>
        </authorList>
    </citation>
    <scope>NUCLEOTIDE SEQUENCE [LARGE SCALE GENOMIC DNA]</scope>
</reference>
<protein>
    <submittedName>
        <fullName evidence="2">Uncharacterized protein</fullName>
    </submittedName>
</protein>
<feature type="region of interest" description="Disordered" evidence="1">
    <location>
        <begin position="481"/>
        <end position="510"/>
    </location>
</feature>
<feature type="non-terminal residue" evidence="2">
    <location>
        <position position="1"/>
    </location>
</feature>
<feature type="compositionally biased region" description="Polar residues" evidence="1">
    <location>
        <begin position="500"/>
        <end position="510"/>
    </location>
</feature>
<dbReference type="Proteomes" id="UP000011014">
    <property type="component" value="Unassembled WGS sequence"/>
</dbReference>
<dbReference type="AlphaFoldDB" id="E4Z4M9"/>